<proteinExistence type="inferred from homology"/>
<gene>
    <name evidence="14" type="primary">uvrA_10</name>
    <name evidence="14" type="ORF">NCTC13645_01443</name>
</gene>
<evidence type="ECO:0000256" key="10">
    <source>
        <dbReference type="ARBA" id="ARBA00023204"/>
    </source>
</evidence>
<evidence type="ECO:0000256" key="5">
    <source>
        <dbReference type="ARBA" id="ARBA00022763"/>
    </source>
</evidence>
<evidence type="ECO:0000256" key="1">
    <source>
        <dbReference type="ARBA" id="ARBA00004496"/>
    </source>
</evidence>
<keyword evidence="7" id="KW-0067">ATP-binding</keyword>
<dbReference type="GO" id="GO:0003677">
    <property type="term" value="F:DNA binding"/>
    <property type="evidence" value="ECO:0007669"/>
    <property type="project" value="UniProtKB-KW"/>
</dbReference>
<keyword evidence="6" id="KW-0228">DNA excision</keyword>
<evidence type="ECO:0000256" key="9">
    <source>
        <dbReference type="ARBA" id="ARBA00023125"/>
    </source>
</evidence>
<dbReference type="GO" id="GO:0005524">
    <property type="term" value="F:ATP binding"/>
    <property type="evidence" value="ECO:0007669"/>
    <property type="project" value="UniProtKB-KW"/>
</dbReference>
<sequence>MDHHPDVMKAADWLIEMGPEGGINGGQLMFDGTPEQMVQSNDTITAPYLR</sequence>
<comment type="subcellular location">
    <subcellularLocation>
        <location evidence="1">Cytoplasm</location>
    </subcellularLocation>
</comment>
<evidence type="ECO:0000313" key="14">
    <source>
        <dbReference type="EMBL" id="SUP59190.1"/>
    </source>
</evidence>
<dbReference type="Gene3D" id="3.40.50.300">
    <property type="entry name" value="P-loop containing nucleotide triphosphate hydrolases"/>
    <property type="match status" value="1"/>
</dbReference>
<dbReference type="GO" id="GO:0006281">
    <property type="term" value="P:DNA repair"/>
    <property type="evidence" value="ECO:0007669"/>
    <property type="project" value="UniProtKB-KW"/>
</dbReference>
<evidence type="ECO:0000256" key="8">
    <source>
        <dbReference type="ARBA" id="ARBA00022881"/>
    </source>
</evidence>
<evidence type="ECO:0000256" key="12">
    <source>
        <dbReference type="ARBA" id="ARBA00039316"/>
    </source>
</evidence>
<name>A0A380P1S6_WEIVI</name>
<reference evidence="14 15" key="1">
    <citation type="submission" date="2018-06" db="EMBL/GenBank/DDBJ databases">
        <authorList>
            <consortium name="Pathogen Informatics"/>
            <person name="Doyle S."/>
        </authorList>
    </citation>
    <scope>NUCLEOTIDE SEQUENCE [LARGE SCALE GENOMIC DNA]</scope>
    <source>
        <strain evidence="14 15">NCTC13645</strain>
    </source>
</reference>
<organism evidence="14 15">
    <name type="scientific">Weissella viridescens</name>
    <name type="common">Lactobacillus viridescens</name>
    <dbReference type="NCBI Taxonomy" id="1629"/>
    <lineage>
        <taxon>Bacteria</taxon>
        <taxon>Bacillati</taxon>
        <taxon>Bacillota</taxon>
        <taxon>Bacilli</taxon>
        <taxon>Lactobacillales</taxon>
        <taxon>Lactobacillaceae</taxon>
        <taxon>Weissella</taxon>
    </lineage>
</organism>
<keyword evidence="3" id="KW-0677">Repeat</keyword>
<dbReference type="Proteomes" id="UP000254621">
    <property type="component" value="Unassembled WGS sequence"/>
</dbReference>
<dbReference type="EMBL" id="UHIV01000004">
    <property type="protein sequence ID" value="SUP59190.1"/>
    <property type="molecule type" value="Genomic_DNA"/>
</dbReference>
<dbReference type="AlphaFoldDB" id="A0A380P1S6"/>
<keyword evidence="2" id="KW-0963">Cytoplasm</keyword>
<dbReference type="GO" id="GO:0004518">
    <property type="term" value="F:nuclease activity"/>
    <property type="evidence" value="ECO:0007669"/>
    <property type="project" value="UniProtKB-KW"/>
</dbReference>
<dbReference type="InterPro" id="IPR027417">
    <property type="entry name" value="P-loop_NTPase"/>
</dbReference>
<keyword evidence="8" id="KW-0267">Excision nuclease</keyword>
<evidence type="ECO:0000256" key="3">
    <source>
        <dbReference type="ARBA" id="ARBA00022737"/>
    </source>
</evidence>
<evidence type="ECO:0000256" key="7">
    <source>
        <dbReference type="ARBA" id="ARBA00022840"/>
    </source>
</evidence>
<evidence type="ECO:0000256" key="2">
    <source>
        <dbReference type="ARBA" id="ARBA00022490"/>
    </source>
</evidence>
<dbReference type="PANTHER" id="PTHR43152:SF3">
    <property type="entry name" value="UVRABC SYSTEM PROTEIN A"/>
    <property type="match status" value="1"/>
</dbReference>
<comment type="similarity">
    <text evidence="11">Belongs to the ABC transporter superfamily. UvrA family.</text>
</comment>
<evidence type="ECO:0000313" key="15">
    <source>
        <dbReference type="Proteomes" id="UP000254621"/>
    </source>
</evidence>
<keyword evidence="9" id="KW-0238">DNA-binding</keyword>
<accession>A0A380P1S6</accession>
<evidence type="ECO:0000256" key="4">
    <source>
        <dbReference type="ARBA" id="ARBA00022741"/>
    </source>
</evidence>
<dbReference type="GO" id="GO:0005737">
    <property type="term" value="C:cytoplasm"/>
    <property type="evidence" value="ECO:0007669"/>
    <property type="project" value="UniProtKB-SubCell"/>
</dbReference>
<evidence type="ECO:0000256" key="13">
    <source>
        <dbReference type="ARBA" id="ARBA00042156"/>
    </source>
</evidence>
<evidence type="ECO:0000256" key="6">
    <source>
        <dbReference type="ARBA" id="ARBA00022769"/>
    </source>
</evidence>
<protein>
    <recommendedName>
        <fullName evidence="12">UvrABC system protein A</fullName>
    </recommendedName>
    <alternativeName>
        <fullName evidence="13">Excinuclease ABC subunit A</fullName>
    </alternativeName>
</protein>
<dbReference type="PANTHER" id="PTHR43152">
    <property type="entry name" value="UVRABC SYSTEM PROTEIN A"/>
    <property type="match status" value="1"/>
</dbReference>
<keyword evidence="4" id="KW-0547">Nucleotide-binding</keyword>
<keyword evidence="10" id="KW-0234">DNA repair</keyword>
<evidence type="ECO:0000256" key="11">
    <source>
        <dbReference type="ARBA" id="ARBA00038000"/>
    </source>
</evidence>
<keyword evidence="5" id="KW-0227">DNA damage</keyword>